<evidence type="ECO:0000313" key="3">
    <source>
        <dbReference type="EMBL" id="TWI02478.1"/>
    </source>
</evidence>
<proteinExistence type="predicted"/>
<accession>A0A562L4B3</accession>
<keyword evidence="1" id="KW-0175">Coiled coil</keyword>
<feature type="region of interest" description="Disordered" evidence="2">
    <location>
        <begin position="1"/>
        <end position="21"/>
    </location>
</feature>
<protein>
    <submittedName>
        <fullName evidence="3">Uncharacterized protein</fullName>
    </submittedName>
</protein>
<evidence type="ECO:0000313" key="4">
    <source>
        <dbReference type="Proteomes" id="UP000317176"/>
    </source>
</evidence>
<comment type="caution">
    <text evidence="3">The sequence shown here is derived from an EMBL/GenBank/DDBJ whole genome shotgun (WGS) entry which is preliminary data.</text>
</comment>
<organism evidence="3 4">
    <name type="scientific">Bradyrhizobium daqingense</name>
    <dbReference type="NCBI Taxonomy" id="993502"/>
    <lineage>
        <taxon>Bacteria</taxon>
        <taxon>Pseudomonadati</taxon>
        <taxon>Pseudomonadota</taxon>
        <taxon>Alphaproteobacteria</taxon>
        <taxon>Hyphomicrobiales</taxon>
        <taxon>Nitrobacteraceae</taxon>
        <taxon>Bradyrhizobium</taxon>
    </lineage>
</organism>
<dbReference type="Proteomes" id="UP000317176">
    <property type="component" value="Unassembled WGS sequence"/>
</dbReference>
<name>A0A562L4B3_9BRAD</name>
<evidence type="ECO:0000256" key="2">
    <source>
        <dbReference type="SAM" id="MobiDB-lite"/>
    </source>
</evidence>
<keyword evidence="4" id="KW-1185">Reference proteome</keyword>
<dbReference type="RefSeq" id="WP_145637353.1">
    <property type="nucleotide sequence ID" value="NZ_CP088014.1"/>
</dbReference>
<sequence length="315" mass="35033">MPTENIKFFQPTPGATPRTPYENLPILARKLYKHEEDLAEQSFARYEAKQARLMEIRGRKAAAQLEALQNEREPKPSAELAEDSARIIAECNTELAAQEQAYEDEKRLLPGGFWQVVQDFAKTHALRPLKSYNFKCELGDDLLAEHEACRAAREAKLEEVDAVRRADVPATVITSAIDRIYSEASTSIQHALRKLRTPNKVATGRFSARSLELPMLTIPNGAGGLSRLNDTATLLFAVFGTEIRERLKAMALAGHDAENAIPIADRPAMLKKIEADILEIERKAEFIYRTGRARGINTGPRLAASPLAILDIDFA</sequence>
<gene>
    <name evidence="3" type="ORF">IQ17_04091</name>
</gene>
<dbReference type="AlphaFoldDB" id="A0A562L4B3"/>
<evidence type="ECO:0000256" key="1">
    <source>
        <dbReference type="SAM" id="Coils"/>
    </source>
</evidence>
<dbReference type="OrthoDB" id="6135265at2"/>
<reference evidence="3 4" key="1">
    <citation type="journal article" date="2015" name="Stand. Genomic Sci.">
        <title>Genomic Encyclopedia of Bacterial and Archaeal Type Strains, Phase III: the genomes of soil and plant-associated and newly described type strains.</title>
        <authorList>
            <person name="Whitman W.B."/>
            <person name="Woyke T."/>
            <person name="Klenk H.P."/>
            <person name="Zhou Y."/>
            <person name="Lilburn T.G."/>
            <person name="Beck B.J."/>
            <person name="De Vos P."/>
            <person name="Vandamme P."/>
            <person name="Eisen J.A."/>
            <person name="Garrity G."/>
            <person name="Hugenholtz P."/>
            <person name="Kyrpides N.C."/>
        </authorList>
    </citation>
    <scope>NUCLEOTIDE SEQUENCE [LARGE SCALE GENOMIC DNA]</scope>
    <source>
        <strain evidence="3 4">CGMCC 1.10947</strain>
    </source>
</reference>
<dbReference type="EMBL" id="VLKL01000011">
    <property type="protein sequence ID" value="TWI02478.1"/>
    <property type="molecule type" value="Genomic_DNA"/>
</dbReference>
<feature type="coiled-coil region" evidence="1">
    <location>
        <begin position="51"/>
        <end position="108"/>
    </location>
</feature>